<evidence type="ECO:0000313" key="2">
    <source>
        <dbReference type="EMBL" id="KAH7040129.1"/>
    </source>
</evidence>
<dbReference type="Gene3D" id="3.30.160.60">
    <property type="entry name" value="Classic Zinc Finger"/>
    <property type="match status" value="1"/>
</dbReference>
<comment type="caution">
    <text evidence="2">The sequence shown here is derived from an EMBL/GenBank/DDBJ whole genome shotgun (WGS) entry which is preliminary data.</text>
</comment>
<name>A0A9P8YGT8_9PEZI</name>
<accession>A0A9P8YGT8</accession>
<feature type="region of interest" description="Disordered" evidence="1">
    <location>
        <begin position="374"/>
        <end position="439"/>
    </location>
</feature>
<dbReference type="RefSeq" id="XP_046018184.1">
    <property type="nucleotide sequence ID" value="XM_046152204.1"/>
</dbReference>
<feature type="compositionally biased region" description="Basic and acidic residues" evidence="1">
    <location>
        <begin position="139"/>
        <end position="148"/>
    </location>
</feature>
<evidence type="ECO:0008006" key="4">
    <source>
        <dbReference type="Google" id="ProtNLM"/>
    </source>
</evidence>
<feature type="compositionally biased region" description="Polar residues" evidence="1">
    <location>
        <begin position="106"/>
        <end position="136"/>
    </location>
</feature>
<dbReference type="EMBL" id="JAGTJQ010000001">
    <property type="protein sequence ID" value="KAH7040129.1"/>
    <property type="molecule type" value="Genomic_DNA"/>
</dbReference>
<dbReference type="AlphaFoldDB" id="A0A9P8YGT8"/>
<dbReference type="Proteomes" id="UP000756346">
    <property type="component" value="Unassembled WGS sequence"/>
</dbReference>
<sequence length="439" mass="47995">MDSNGRPYCNGHPAVAQGMTPNTLSGQSRQPHHSSFSSGSPFTPQRESPAAVTTSQIRPPQLPDWARPKPPVSSAQDGHMFTGGGQQAPRIPVRPRSPAKQHRNEQQQQELLRTSAGQEGSPAPQFTVQIKSSPIKETSLYRKVDDAPSGKAPTTTTPVVPRQGRKRPQPGAMGVVNMFAAITNDVGGGGSGGGVDGLPSTPGSINKRGRPKGWKPGMSYAAIRGNPPPGSGSTAAREREKGLAKRLTTLHDIARRQYLRAKPDFAPFVCEWVEESGEQCPAELQNLDTLRRHLFCVHVAENSEQEEESGREIQQIQQICRWAKCARHDPPIVYNSEDALDDHIEAHLQVIAWFVGDGHQNKGAAKQHTDTIPSYLLGKDGTQATPSIKDQQLETESQRKERKRKLRALEAQRDEHAPDEEEFMKQTLGTADEAGEEQA</sequence>
<evidence type="ECO:0000313" key="3">
    <source>
        <dbReference type="Proteomes" id="UP000756346"/>
    </source>
</evidence>
<reference evidence="2" key="1">
    <citation type="journal article" date="2021" name="Nat. Commun.">
        <title>Genetic determinants of endophytism in the Arabidopsis root mycobiome.</title>
        <authorList>
            <person name="Mesny F."/>
            <person name="Miyauchi S."/>
            <person name="Thiergart T."/>
            <person name="Pickel B."/>
            <person name="Atanasova L."/>
            <person name="Karlsson M."/>
            <person name="Huettel B."/>
            <person name="Barry K.W."/>
            <person name="Haridas S."/>
            <person name="Chen C."/>
            <person name="Bauer D."/>
            <person name="Andreopoulos W."/>
            <person name="Pangilinan J."/>
            <person name="LaButti K."/>
            <person name="Riley R."/>
            <person name="Lipzen A."/>
            <person name="Clum A."/>
            <person name="Drula E."/>
            <person name="Henrissat B."/>
            <person name="Kohler A."/>
            <person name="Grigoriev I.V."/>
            <person name="Martin F.M."/>
            <person name="Hacquard S."/>
        </authorList>
    </citation>
    <scope>NUCLEOTIDE SEQUENCE</scope>
    <source>
        <strain evidence="2">MPI-CAGE-CH-0230</strain>
    </source>
</reference>
<feature type="compositionally biased region" description="Low complexity" evidence="1">
    <location>
        <begin position="27"/>
        <end position="42"/>
    </location>
</feature>
<feature type="region of interest" description="Disordered" evidence="1">
    <location>
        <begin position="190"/>
        <end position="214"/>
    </location>
</feature>
<protein>
    <recommendedName>
        <fullName evidence="4">C2H2-type domain-containing protein</fullName>
    </recommendedName>
</protein>
<gene>
    <name evidence="2" type="ORF">B0I36DRAFT_309982</name>
</gene>
<feature type="compositionally biased region" description="Basic and acidic residues" evidence="1">
    <location>
        <begin position="407"/>
        <end position="416"/>
    </location>
</feature>
<feature type="region of interest" description="Disordered" evidence="1">
    <location>
        <begin position="1"/>
        <end position="171"/>
    </location>
</feature>
<dbReference type="OrthoDB" id="5424797at2759"/>
<dbReference type="GeneID" id="70181750"/>
<keyword evidence="3" id="KW-1185">Reference proteome</keyword>
<proteinExistence type="predicted"/>
<feature type="compositionally biased region" description="Polar residues" evidence="1">
    <location>
        <begin position="43"/>
        <end position="58"/>
    </location>
</feature>
<evidence type="ECO:0000256" key="1">
    <source>
        <dbReference type="SAM" id="MobiDB-lite"/>
    </source>
</evidence>
<organism evidence="2 3">
    <name type="scientific">Microdochium trichocladiopsis</name>
    <dbReference type="NCBI Taxonomy" id="1682393"/>
    <lineage>
        <taxon>Eukaryota</taxon>
        <taxon>Fungi</taxon>
        <taxon>Dikarya</taxon>
        <taxon>Ascomycota</taxon>
        <taxon>Pezizomycotina</taxon>
        <taxon>Sordariomycetes</taxon>
        <taxon>Xylariomycetidae</taxon>
        <taxon>Xylariales</taxon>
        <taxon>Microdochiaceae</taxon>
        <taxon>Microdochium</taxon>
    </lineage>
</organism>